<comment type="caution">
    <text evidence="2">The sequence shown here is derived from an EMBL/GenBank/DDBJ whole genome shotgun (WGS) entry which is preliminary data.</text>
</comment>
<name>A0A1D1UWI2_RAMVA</name>
<evidence type="ECO:0000313" key="2">
    <source>
        <dbReference type="EMBL" id="GAU91607.1"/>
    </source>
</evidence>
<feature type="compositionally biased region" description="Basic and acidic residues" evidence="1">
    <location>
        <begin position="23"/>
        <end position="53"/>
    </location>
</feature>
<feature type="compositionally biased region" description="Basic and acidic residues" evidence="1">
    <location>
        <begin position="7"/>
        <end position="16"/>
    </location>
</feature>
<proteinExistence type="predicted"/>
<accession>A0A1D1UWI2</accession>
<keyword evidence="3" id="KW-1185">Reference proteome</keyword>
<dbReference type="EMBL" id="BDGG01000002">
    <property type="protein sequence ID" value="GAU91607.1"/>
    <property type="molecule type" value="Genomic_DNA"/>
</dbReference>
<reference evidence="2 3" key="1">
    <citation type="journal article" date="2016" name="Nat. Commun.">
        <title>Extremotolerant tardigrade genome and improved radiotolerance of human cultured cells by tardigrade-unique protein.</title>
        <authorList>
            <person name="Hashimoto T."/>
            <person name="Horikawa D.D."/>
            <person name="Saito Y."/>
            <person name="Kuwahara H."/>
            <person name="Kozuka-Hata H."/>
            <person name="Shin-I T."/>
            <person name="Minakuchi Y."/>
            <person name="Ohishi K."/>
            <person name="Motoyama A."/>
            <person name="Aizu T."/>
            <person name="Enomoto A."/>
            <person name="Kondo K."/>
            <person name="Tanaka S."/>
            <person name="Hara Y."/>
            <person name="Koshikawa S."/>
            <person name="Sagara H."/>
            <person name="Miura T."/>
            <person name="Yokobori S."/>
            <person name="Miyagawa K."/>
            <person name="Suzuki Y."/>
            <person name="Kubo T."/>
            <person name="Oyama M."/>
            <person name="Kohara Y."/>
            <person name="Fujiyama A."/>
            <person name="Arakawa K."/>
            <person name="Katayama T."/>
            <person name="Toyoda A."/>
            <person name="Kunieda T."/>
        </authorList>
    </citation>
    <scope>NUCLEOTIDE SEQUENCE [LARGE SCALE GENOMIC DNA]</scope>
    <source>
        <strain evidence="2 3">YOKOZUNA-1</strain>
    </source>
</reference>
<dbReference type="Proteomes" id="UP000186922">
    <property type="component" value="Unassembled WGS sequence"/>
</dbReference>
<feature type="region of interest" description="Disordered" evidence="1">
    <location>
        <begin position="1"/>
        <end position="53"/>
    </location>
</feature>
<sequence>MSDSGVVDDKASDEKLLPSSDGKNGKVDPPDADHIHVPVITEGKDLKEEYDTL</sequence>
<evidence type="ECO:0000256" key="1">
    <source>
        <dbReference type="SAM" id="MobiDB-lite"/>
    </source>
</evidence>
<evidence type="ECO:0000313" key="3">
    <source>
        <dbReference type="Proteomes" id="UP000186922"/>
    </source>
</evidence>
<gene>
    <name evidence="2" type="primary">RvY_03832-1</name>
    <name evidence="2" type="synonym">RvY_03832.1</name>
    <name evidence="2" type="ORF">RvY_03832</name>
</gene>
<organism evidence="2 3">
    <name type="scientific">Ramazzottius varieornatus</name>
    <name type="common">Water bear</name>
    <name type="synonym">Tardigrade</name>
    <dbReference type="NCBI Taxonomy" id="947166"/>
    <lineage>
        <taxon>Eukaryota</taxon>
        <taxon>Metazoa</taxon>
        <taxon>Ecdysozoa</taxon>
        <taxon>Tardigrada</taxon>
        <taxon>Eutardigrada</taxon>
        <taxon>Parachela</taxon>
        <taxon>Hypsibioidea</taxon>
        <taxon>Ramazzottiidae</taxon>
        <taxon>Ramazzottius</taxon>
    </lineage>
</organism>
<protein>
    <submittedName>
        <fullName evidence="2">Uncharacterized protein</fullName>
    </submittedName>
</protein>
<dbReference type="AlphaFoldDB" id="A0A1D1UWI2"/>